<dbReference type="Pfam" id="PF00098">
    <property type="entry name" value="zf-CCHC"/>
    <property type="match status" value="1"/>
</dbReference>
<evidence type="ECO:0000256" key="1">
    <source>
        <dbReference type="PROSITE-ProRule" id="PRU00047"/>
    </source>
</evidence>
<dbReference type="AlphaFoldDB" id="A0A453RR54"/>
<feature type="compositionally biased region" description="Gly residues" evidence="2">
    <location>
        <begin position="316"/>
        <end position="325"/>
    </location>
</feature>
<proteinExistence type="predicted"/>
<accession>A0A453RR54</accession>
<dbReference type="PANTHER" id="PTHR37610">
    <property type="entry name" value="CCHC-TYPE DOMAIN-CONTAINING PROTEIN"/>
    <property type="match status" value="1"/>
</dbReference>
<dbReference type="GO" id="GO:0003676">
    <property type="term" value="F:nucleic acid binding"/>
    <property type="evidence" value="ECO:0007669"/>
    <property type="project" value="InterPro"/>
</dbReference>
<evidence type="ECO:0000313" key="4">
    <source>
        <dbReference type="EnsemblPlants" id="AET7Gv20671600.1"/>
    </source>
</evidence>
<keyword evidence="5" id="KW-1185">Reference proteome</keyword>
<reference evidence="4" key="5">
    <citation type="journal article" date="2021" name="G3 (Bethesda)">
        <title>Aegilops tauschii genome assembly Aet v5.0 features greater sequence contiguity and improved annotation.</title>
        <authorList>
            <person name="Wang L."/>
            <person name="Zhu T."/>
            <person name="Rodriguez J.C."/>
            <person name="Deal K.R."/>
            <person name="Dubcovsky J."/>
            <person name="McGuire P.E."/>
            <person name="Lux T."/>
            <person name="Spannagl M."/>
            <person name="Mayer K.F.X."/>
            <person name="Baldrich P."/>
            <person name="Meyers B.C."/>
            <person name="Huo N."/>
            <person name="Gu Y.Q."/>
            <person name="Zhou H."/>
            <person name="Devos K.M."/>
            <person name="Bennetzen J.L."/>
            <person name="Unver T."/>
            <person name="Budak H."/>
            <person name="Gulick P.J."/>
            <person name="Galiba G."/>
            <person name="Kalapos B."/>
            <person name="Nelson D.R."/>
            <person name="Li P."/>
            <person name="You F.M."/>
            <person name="Luo M.C."/>
            <person name="Dvorak J."/>
        </authorList>
    </citation>
    <scope>NUCLEOTIDE SEQUENCE [LARGE SCALE GENOMIC DNA]</scope>
    <source>
        <strain evidence="4">cv. AL8/78</strain>
    </source>
</reference>
<dbReference type="GO" id="GO:0008270">
    <property type="term" value="F:zinc ion binding"/>
    <property type="evidence" value="ECO:0007669"/>
    <property type="project" value="UniProtKB-KW"/>
</dbReference>
<keyword evidence="1" id="KW-0863">Zinc-finger</keyword>
<dbReference type="EnsemblPlants" id="AET7Gv20671600.1">
    <property type="protein sequence ID" value="AET7Gv20671600.1"/>
    <property type="gene ID" value="AET7Gv20671600"/>
</dbReference>
<dbReference type="InterPro" id="IPR036875">
    <property type="entry name" value="Znf_CCHC_sf"/>
</dbReference>
<evidence type="ECO:0000259" key="3">
    <source>
        <dbReference type="PROSITE" id="PS50158"/>
    </source>
</evidence>
<reference evidence="5" key="2">
    <citation type="journal article" date="2017" name="Nat. Plants">
        <title>The Aegilops tauschii genome reveals multiple impacts of transposons.</title>
        <authorList>
            <person name="Zhao G."/>
            <person name="Zou C."/>
            <person name="Li K."/>
            <person name="Wang K."/>
            <person name="Li T."/>
            <person name="Gao L."/>
            <person name="Zhang X."/>
            <person name="Wang H."/>
            <person name="Yang Z."/>
            <person name="Liu X."/>
            <person name="Jiang W."/>
            <person name="Mao L."/>
            <person name="Kong X."/>
            <person name="Jiao Y."/>
            <person name="Jia J."/>
        </authorList>
    </citation>
    <scope>NUCLEOTIDE SEQUENCE [LARGE SCALE GENOMIC DNA]</scope>
    <source>
        <strain evidence="5">cv. AL8/78</strain>
    </source>
</reference>
<dbReference type="Proteomes" id="UP000015105">
    <property type="component" value="Chromosome 7D"/>
</dbReference>
<protein>
    <recommendedName>
        <fullName evidence="3">CCHC-type domain-containing protein</fullName>
    </recommendedName>
</protein>
<dbReference type="InterPro" id="IPR001878">
    <property type="entry name" value="Znf_CCHC"/>
</dbReference>
<dbReference type="STRING" id="200361.A0A453RR54"/>
<dbReference type="PROSITE" id="PS50158">
    <property type="entry name" value="ZF_CCHC"/>
    <property type="match status" value="1"/>
</dbReference>
<organism evidence="4 5">
    <name type="scientific">Aegilops tauschii subsp. strangulata</name>
    <name type="common">Goatgrass</name>
    <dbReference type="NCBI Taxonomy" id="200361"/>
    <lineage>
        <taxon>Eukaryota</taxon>
        <taxon>Viridiplantae</taxon>
        <taxon>Streptophyta</taxon>
        <taxon>Embryophyta</taxon>
        <taxon>Tracheophyta</taxon>
        <taxon>Spermatophyta</taxon>
        <taxon>Magnoliopsida</taxon>
        <taxon>Liliopsida</taxon>
        <taxon>Poales</taxon>
        <taxon>Poaceae</taxon>
        <taxon>BOP clade</taxon>
        <taxon>Pooideae</taxon>
        <taxon>Triticodae</taxon>
        <taxon>Triticeae</taxon>
        <taxon>Triticinae</taxon>
        <taxon>Aegilops</taxon>
    </lineage>
</organism>
<sequence length="368" mass="40146">MSEPTGLAEAFEKLAKILAESNSRAIVPRQEVAQKLEMSPLDMKLEGATNYLSWSRRALLAVEQKELDGHLLGAVDEPGDKTTAEGKRWKVINSVLVGWLLNSVVPPIGRSVEGLSTSAEIWKTLSAQYSGKGNFMLIAQIEGKISRLRQGDDMSVMAYVAELQALWAEQDNCDPLELYDAACIESGRNWIARRRVLKLLEGLRGCFHGRGASLLHQPLLPTIEETIAAMSQEEVRLSLEHADMKAVPASTFAVTERMEWGDPNKCHVCGEIGHWKRECPTRGRGRGYNRGGTGRGRHARGRGGYLGNSRGQLSRGRGGYSGNSGGERAHMVVEGDTGTSKGKEVDEAAYGDFAHWASTDEGNPTKAS</sequence>
<feature type="region of interest" description="Disordered" evidence="2">
    <location>
        <begin position="282"/>
        <end position="328"/>
    </location>
</feature>
<feature type="domain" description="CCHC-type" evidence="3">
    <location>
        <begin position="265"/>
        <end position="280"/>
    </location>
</feature>
<dbReference type="Gramene" id="AET7Gv20671600.1">
    <property type="protein sequence ID" value="AET7Gv20671600.1"/>
    <property type="gene ID" value="AET7Gv20671600"/>
</dbReference>
<reference evidence="4" key="3">
    <citation type="journal article" date="2017" name="Nature">
        <title>Genome sequence of the progenitor of the wheat D genome Aegilops tauschii.</title>
        <authorList>
            <person name="Luo M.C."/>
            <person name="Gu Y.Q."/>
            <person name="Puiu D."/>
            <person name="Wang H."/>
            <person name="Twardziok S.O."/>
            <person name="Deal K.R."/>
            <person name="Huo N."/>
            <person name="Zhu T."/>
            <person name="Wang L."/>
            <person name="Wang Y."/>
            <person name="McGuire P.E."/>
            <person name="Liu S."/>
            <person name="Long H."/>
            <person name="Ramasamy R.K."/>
            <person name="Rodriguez J.C."/>
            <person name="Van S.L."/>
            <person name="Yuan L."/>
            <person name="Wang Z."/>
            <person name="Xia Z."/>
            <person name="Xiao L."/>
            <person name="Anderson O.D."/>
            <person name="Ouyang S."/>
            <person name="Liang Y."/>
            <person name="Zimin A.V."/>
            <person name="Pertea G."/>
            <person name="Qi P."/>
            <person name="Bennetzen J.L."/>
            <person name="Dai X."/>
            <person name="Dawson M.W."/>
            <person name="Muller H.G."/>
            <person name="Kugler K."/>
            <person name="Rivarola-Duarte L."/>
            <person name="Spannagl M."/>
            <person name="Mayer K.F.X."/>
            <person name="Lu F.H."/>
            <person name="Bevan M.W."/>
            <person name="Leroy P."/>
            <person name="Li P."/>
            <person name="You F.M."/>
            <person name="Sun Q."/>
            <person name="Liu Z."/>
            <person name="Lyons E."/>
            <person name="Wicker T."/>
            <person name="Salzberg S.L."/>
            <person name="Devos K.M."/>
            <person name="Dvorak J."/>
        </authorList>
    </citation>
    <scope>NUCLEOTIDE SEQUENCE [LARGE SCALE GENOMIC DNA]</scope>
    <source>
        <strain evidence="4">cv. AL8/78</strain>
    </source>
</reference>
<reference evidence="4" key="4">
    <citation type="submission" date="2019-03" db="UniProtKB">
        <authorList>
            <consortium name="EnsemblPlants"/>
        </authorList>
    </citation>
    <scope>IDENTIFICATION</scope>
</reference>
<keyword evidence="1" id="KW-0862">Zinc</keyword>
<reference evidence="5" key="1">
    <citation type="journal article" date="2014" name="Science">
        <title>Ancient hybridizations among the ancestral genomes of bread wheat.</title>
        <authorList>
            <consortium name="International Wheat Genome Sequencing Consortium,"/>
            <person name="Marcussen T."/>
            <person name="Sandve S.R."/>
            <person name="Heier L."/>
            <person name="Spannagl M."/>
            <person name="Pfeifer M."/>
            <person name="Jakobsen K.S."/>
            <person name="Wulff B.B."/>
            <person name="Steuernagel B."/>
            <person name="Mayer K.F."/>
            <person name="Olsen O.A."/>
        </authorList>
    </citation>
    <scope>NUCLEOTIDE SEQUENCE [LARGE SCALE GENOMIC DNA]</scope>
    <source>
        <strain evidence="5">cv. AL8/78</strain>
    </source>
</reference>
<evidence type="ECO:0000256" key="2">
    <source>
        <dbReference type="SAM" id="MobiDB-lite"/>
    </source>
</evidence>
<dbReference type="PANTHER" id="PTHR37610:SF40">
    <property type="entry name" value="OS01G0909600 PROTEIN"/>
    <property type="match status" value="1"/>
</dbReference>
<dbReference type="Gene3D" id="4.10.60.10">
    <property type="entry name" value="Zinc finger, CCHC-type"/>
    <property type="match status" value="1"/>
</dbReference>
<dbReference type="SUPFAM" id="SSF57756">
    <property type="entry name" value="Retrovirus zinc finger-like domains"/>
    <property type="match status" value="1"/>
</dbReference>
<name>A0A453RR54_AEGTS</name>
<keyword evidence="1" id="KW-0479">Metal-binding</keyword>
<evidence type="ECO:0000313" key="5">
    <source>
        <dbReference type="Proteomes" id="UP000015105"/>
    </source>
</evidence>
<dbReference type="SMART" id="SM00343">
    <property type="entry name" value="ZnF_C2HC"/>
    <property type="match status" value="1"/>
</dbReference>